<comment type="caution">
    <text evidence="4">The sequence shown here is derived from an EMBL/GenBank/DDBJ whole genome shotgun (WGS) entry which is preliminary data.</text>
</comment>
<dbReference type="EMBL" id="BPQP01000010">
    <property type="protein sequence ID" value="GJD93576.1"/>
    <property type="molecule type" value="Genomic_DNA"/>
</dbReference>
<dbReference type="RefSeq" id="WP_238242778.1">
    <property type="nucleotide sequence ID" value="NZ_BPQP01000010.1"/>
</dbReference>
<dbReference type="InterPro" id="IPR017804">
    <property type="entry name" value="MeTrfase_EgtD-like"/>
</dbReference>
<protein>
    <submittedName>
        <fullName evidence="4">Histidine N-alpha-methyltransferase</fullName>
    </submittedName>
</protein>
<evidence type="ECO:0000259" key="3">
    <source>
        <dbReference type="Pfam" id="PF10017"/>
    </source>
</evidence>
<sequence>MSKAAACAPAEPGSSEFLDDAVAGLTRSPKILPGKYLWDETGSDLFDQICHAPDYYPTGREMGLLAEAAADVARRIGPEVKVVEFGSGASRKIRTLLDALERPAVYVALDIAGDYLDAAIHRLAPDYPSVVMMPVHADYSKAVELPAGVPGRAVLGFFPGTSIGNFSPEEAGAFLAEARRTLGPSLFLVGADPTRDEDRLRRAYGGADGLMAAFHLNLLARMNRELGADFDLGNFRHGVRICNEPFRVEAHLVARRAATYRLGGRTITFEAGESIRTDTSHKYDPDAFRALAAQNGWSPVALWLDPERSFSLHLFQG</sequence>
<feature type="domain" description="Histidine-specific methyltransferase SAM-dependent" evidence="3">
    <location>
        <begin position="19"/>
        <end position="316"/>
    </location>
</feature>
<evidence type="ECO:0000313" key="5">
    <source>
        <dbReference type="Proteomes" id="UP001055125"/>
    </source>
</evidence>
<keyword evidence="2" id="KW-0808">Transferase</keyword>
<evidence type="ECO:0000256" key="1">
    <source>
        <dbReference type="ARBA" id="ARBA00022603"/>
    </source>
</evidence>
<gene>
    <name evidence="4" type="primary">egtD_2</name>
    <name evidence="4" type="ORF">OCOJLMKI_0772</name>
</gene>
<dbReference type="PANTHER" id="PTHR43397">
    <property type="entry name" value="ERGOTHIONEINE BIOSYNTHESIS PROTEIN 1"/>
    <property type="match status" value="1"/>
</dbReference>
<name>A0ABQ4RS22_9HYPH</name>
<dbReference type="NCBIfam" id="TIGR03438">
    <property type="entry name" value="egtD_ergothio"/>
    <property type="match status" value="1"/>
</dbReference>
<evidence type="ECO:0000313" key="4">
    <source>
        <dbReference type="EMBL" id="GJD93576.1"/>
    </source>
</evidence>
<keyword evidence="1" id="KW-0489">Methyltransferase</keyword>
<reference evidence="4" key="2">
    <citation type="submission" date="2021-08" db="EMBL/GenBank/DDBJ databases">
        <authorList>
            <person name="Tani A."/>
            <person name="Ola A."/>
            <person name="Ogura Y."/>
            <person name="Katsura K."/>
            <person name="Hayashi T."/>
        </authorList>
    </citation>
    <scope>NUCLEOTIDE SEQUENCE</scope>
    <source>
        <strain evidence="4">DSM 19015</strain>
    </source>
</reference>
<dbReference type="Pfam" id="PF10017">
    <property type="entry name" value="Methyltransf_33"/>
    <property type="match status" value="1"/>
</dbReference>
<dbReference type="PIRSF" id="PIRSF018005">
    <property type="entry name" value="UCP018005"/>
    <property type="match status" value="1"/>
</dbReference>
<accession>A0ABQ4RS22</accession>
<organism evidence="4 5">
    <name type="scientific">Methylobacterium iners</name>
    <dbReference type="NCBI Taxonomy" id="418707"/>
    <lineage>
        <taxon>Bacteria</taxon>
        <taxon>Pseudomonadati</taxon>
        <taxon>Pseudomonadota</taxon>
        <taxon>Alphaproteobacteria</taxon>
        <taxon>Hyphomicrobiales</taxon>
        <taxon>Methylobacteriaceae</taxon>
        <taxon>Methylobacterium</taxon>
    </lineage>
</organism>
<evidence type="ECO:0000256" key="2">
    <source>
        <dbReference type="ARBA" id="ARBA00022679"/>
    </source>
</evidence>
<proteinExistence type="predicted"/>
<reference evidence="4" key="1">
    <citation type="journal article" date="2021" name="Front. Microbiol.">
        <title>Comprehensive Comparative Genomics and Phenotyping of Methylobacterium Species.</title>
        <authorList>
            <person name="Alessa O."/>
            <person name="Ogura Y."/>
            <person name="Fujitani Y."/>
            <person name="Takami H."/>
            <person name="Hayashi T."/>
            <person name="Sahin N."/>
            <person name="Tani A."/>
        </authorList>
    </citation>
    <scope>NUCLEOTIDE SEQUENCE</scope>
    <source>
        <strain evidence="4">DSM 19015</strain>
    </source>
</reference>
<dbReference type="InterPro" id="IPR051128">
    <property type="entry name" value="EgtD_Methyltrsf_superfamily"/>
</dbReference>
<dbReference type="Gene3D" id="3.40.50.150">
    <property type="entry name" value="Vaccinia Virus protein VP39"/>
    <property type="match status" value="1"/>
</dbReference>
<dbReference type="SUPFAM" id="SSF53335">
    <property type="entry name" value="S-adenosyl-L-methionine-dependent methyltransferases"/>
    <property type="match status" value="1"/>
</dbReference>
<dbReference type="InterPro" id="IPR035094">
    <property type="entry name" value="EgtD"/>
</dbReference>
<dbReference type="InterPro" id="IPR029063">
    <property type="entry name" value="SAM-dependent_MTases_sf"/>
</dbReference>
<dbReference type="InterPro" id="IPR019257">
    <property type="entry name" value="MeTrfase_dom"/>
</dbReference>
<dbReference type="Proteomes" id="UP001055125">
    <property type="component" value="Unassembled WGS sequence"/>
</dbReference>
<dbReference type="PANTHER" id="PTHR43397:SF1">
    <property type="entry name" value="ERGOTHIONEINE BIOSYNTHESIS PROTEIN 1"/>
    <property type="match status" value="1"/>
</dbReference>
<keyword evidence="5" id="KW-1185">Reference proteome</keyword>